<dbReference type="Pfam" id="PF05232">
    <property type="entry name" value="BTP"/>
    <property type="match status" value="2"/>
</dbReference>
<evidence type="ECO:0000256" key="1">
    <source>
        <dbReference type="SAM" id="Phobius"/>
    </source>
</evidence>
<organism evidence="3 4">
    <name type="scientific">Marinobacterium iners DSM 11526</name>
    <dbReference type="NCBI Taxonomy" id="1122198"/>
    <lineage>
        <taxon>Bacteria</taxon>
        <taxon>Pseudomonadati</taxon>
        <taxon>Pseudomonadota</taxon>
        <taxon>Gammaproteobacteria</taxon>
        <taxon>Oceanospirillales</taxon>
        <taxon>Oceanospirillaceae</taxon>
        <taxon>Marinobacterium</taxon>
    </lineage>
</organism>
<reference evidence="4" key="1">
    <citation type="submission" date="2016-10" db="EMBL/GenBank/DDBJ databases">
        <authorList>
            <person name="Varghese N."/>
            <person name="Submissions S."/>
        </authorList>
    </citation>
    <scope>NUCLEOTIDE SEQUENCE [LARGE SCALE GENOMIC DNA]</scope>
    <source>
        <strain evidence="4">DSM 11526</strain>
    </source>
</reference>
<feature type="transmembrane region" description="Helical" evidence="1">
    <location>
        <begin position="12"/>
        <end position="29"/>
    </location>
</feature>
<dbReference type="EMBL" id="FNRJ01000027">
    <property type="protein sequence ID" value="SEB16532.1"/>
    <property type="molecule type" value="Genomic_DNA"/>
</dbReference>
<dbReference type="NCBIfam" id="NF033664">
    <property type="entry name" value="PACE_transport"/>
    <property type="match status" value="1"/>
</dbReference>
<dbReference type="Proteomes" id="UP000242469">
    <property type="component" value="Unassembled WGS sequence"/>
</dbReference>
<evidence type="ECO:0000313" key="4">
    <source>
        <dbReference type="Proteomes" id="UP000242469"/>
    </source>
</evidence>
<keyword evidence="1" id="KW-0812">Transmembrane</keyword>
<evidence type="ECO:0000313" key="3">
    <source>
        <dbReference type="EMBL" id="SEB16532.1"/>
    </source>
</evidence>
<evidence type="ECO:0000259" key="2">
    <source>
        <dbReference type="Pfam" id="PF05232"/>
    </source>
</evidence>
<keyword evidence="4" id="KW-1185">Reference proteome</keyword>
<feature type="transmembrane region" description="Helical" evidence="1">
    <location>
        <begin position="106"/>
        <end position="126"/>
    </location>
</feature>
<feature type="domain" description="Chlorhexidine efflux transporter" evidence="2">
    <location>
        <begin position="71"/>
        <end position="133"/>
    </location>
</feature>
<feature type="transmembrane region" description="Helical" evidence="1">
    <location>
        <begin position="35"/>
        <end position="59"/>
    </location>
</feature>
<gene>
    <name evidence="3" type="ORF">SAMN02745729_12715</name>
</gene>
<feature type="domain" description="Chlorhexidine efflux transporter" evidence="2">
    <location>
        <begin position="3"/>
        <end position="65"/>
    </location>
</feature>
<dbReference type="AlphaFoldDB" id="A0A1H4H644"/>
<keyword evidence="1" id="KW-0472">Membrane</keyword>
<proteinExistence type="predicted"/>
<sequence length="139" mass="15710">MQGLKRRLTYVVLYEGLALVLLSITFNVLSDEGLAHAGVLGALTVLIAVSWNFIYNLLFECWEARQTTRGRSLARRVGHAAGFEVSLLLLTLPLFAWWLQLSLFDAFLLDAGLTLFFVFFTFIYNWGFDRVFGLPLAAQ</sequence>
<name>A0A1H4H644_9GAMM</name>
<protein>
    <submittedName>
        <fullName evidence="3">Uncharacterized membrane protein</fullName>
    </submittedName>
</protein>
<keyword evidence="1" id="KW-1133">Transmembrane helix</keyword>
<dbReference type="OrthoDB" id="1631120at2"/>
<dbReference type="InterPro" id="IPR007896">
    <property type="entry name" value="BTP_bacteria"/>
</dbReference>
<accession>A0A1H4H644</accession>
<dbReference type="InterPro" id="IPR058208">
    <property type="entry name" value="PACE"/>
</dbReference>
<feature type="transmembrane region" description="Helical" evidence="1">
    <location>
        <begin position="80"/>
        <end position="100"/>
    </location>
</feature>